<dbReference type="PROSITE" id="PS00128">
    <property type="entry name" value="GLYCOSYL_HYDROL_F22_1"/>
    <property type="match status" value="1"/>
</dbReference>
<feature type="compositionally biased region" description="Acidic residues" evidence="2">
    <location>
        <begin position="152"/>
        <end position="241"/>
    </location>
</feature>
<keyword evidence="1" id="KW-1015">Disulfide bond</keyword>
<dbReference type="Gene3D" id="1.10.530.10">
    <property type="match status" value="1"/>
</dbReference>
<dbReference type="AlphaFoldDB" id="A0A9Y4JXK3"/>
<feature type="chain" id="PRO_5041431890" evidence="3">
    <location>
        <begin position="20"/>
        <end position="345"/>
    </location>
</feature>
<feature type="region of interest" description="Disordered" evidence="2">
    <location>
        <begin position="95"/>
        <end position="248"/>
    </location>
</feature>
<evidence type="ECO:0000256" key="2">
    <source>
        <dbReference type="SAM" id="MobiDB-lite"/>
    </source>
</evidence>
<keyword evidence="5" id="KW-1185">Reference proteome</keyword>
<dbReference type="RefSeq" id="XP_008283189.1">
    <property type="nucleotide sequence ID" value="XM_008284967.1"/>
</dbReference>
<feature type="compositionally biased region" description="Polar residues" evidence="2">
    <location>
        <begin position="95"/>
        <end position="115"/>
    </location>
</feature>
<dbReference type="InterPro" id="IPR001916">
    <property type="entry name" value="Glyco_hydro_22"/>
</dbReference>
<evidence type="ECO:0000259" key="4">
    <source>
        <dbReference type="PROSITE" id="PS00128"/>
    </source>
</evidence>
<reference evidence="6" key="1">
    <citation type="submission" date="2025-08" db="UniProtKB">
        <authorList>
            <consortium name="RefSeq"/>
        </authorList>
    </citation>
    <scope>IDENTIFICATION</scope>
</reference>
<feature type="signal peptide" evidence="3">
    <location>
        <begin position="1"/>
        <end position="19"/>
    </location>
</feature>
<organism evidence="5 6">
    <name type="scientific">Stegastes partitus</name>
    <name type="common">bicolor damselfish</name>
    <dbReference type="NCBI Taxonomy" id="144197"/>
    <lineage>
        <taxon>Eukaryota</taxon>
        <taxon>Metazoa</taxon>
        <taxon>Chordata</taxon>
        <taxon>Craniata</taxon>
        <taxon>Vertebrata</taxon>
        <taxon>Euteleostomi</taxon>
        <taxon>Actinopterygii</taxon>
        <taxon>Neopterygii</taxon>
        <taxon>Teleostei</taxon>
        <taxon>Neoteleostei</taxon>
        <taxon>Acanthomorphata</taxon>
        <taxon>Ovalentaria</taxon>
        <taxon>Pomacentridae</taxon>
        <taxon>Stegastes</taxon>
    </lineage>
</organism>
<proteinExistence type="predicted"/>
<feature type="compositionally biased region" description="Basic and acidic residues" evidence="2">
    <location>
        <begin position="137"/>
        <end position="147"/>
    </location>
</feature>
<accession>A0A9Y4JXK3</accession>
<evidence type="ECO:0000313" key="6">
    <source>
        <dbReference type="RefSeq" id="XP_008283189.1"/>
    </source>
</evidence>
<sequence length="345" mass="39757">MKLGLLVVLAVAVLAPSLSESRLVPKCELKTLLCDEISLPVKLEKHREKILEYLTYSFFRKSRLYTSVVFSKRVKRTTAAKKTTVIITLPTLRSTENSTQEMTSGSSTTKLMITNSTSGTSTTKFMTTNSTSGTNSTDDHRRKREADAAMSYEDEEQDSEEEEDSVEDSEVSEDEEEDNEGDKEDSVEEEEVTEDEEQDSEEEEDSVEDSEVSEDEEEDSEEEEESMDDSQEEEEEGSEDKEDGKRKKRGLHRKIPIWKLKLRRRLRRRSRFLYGVLQLSNTYFCKTDFRWSANKCNTSCKAFIDDDISDDVACFVKTRNKKYWRAVVRRALRSKAARGFLKDCE</sequence>
<evidence type="ECO:0000256" key="1">
    <source>
        <dbReference type="ARBA" id="ARBA00023157"/>
    </source>
</evidence>
<feature type="compositionally biased region" description="Low complexity" evidence="2">
    <location>
        <begin position="116"/>
        <end position="136"/>
    </location>
</feature>
<dbReference type="Pfam" id="PF00062">
    <property type="entry name" value="Lys"/>
    <property type="match status" value="1"/>
</dbReference>
<dbReference type="GeneID" id="103359569"/>
<protein>
    <submittedName>
        <fullName evidence="6">YTH domain-containing protein 1-like</fullName>
    </submittedName>
</protein>
<evidence type="ECO:0000313" key="5">
    <source>
        <dbReference type="Proteomes" id="UP000694891"/>
    </source>
</evidence>
<dbReference type="SMART" id="SM00263">
    <property type="entry name" value="LYZ1"/>
    <property type="match status" value="1"/>
</dbReference>
<evidence type="ECO:0000256" key="3">
    <source>
        <dbReference type="SAM" id="SignalP"/>
    </source>
</evidence>
<dbReference type="PROSITE" id="PS51348">
    <property type="entry name" value="GLYCOSYL_HYDROL_F22_2"/>
    <property type="match status" value="1"/>
</dbReference>
<feature type="domain" description="Glycosyl hydrolases family 22 (GH22)" evidence="4">
    <location>
        <begin position="296"/>
        <end position="314"/>
    </location>
</feature>
<name>A0A9Y4JXK3_9TELE</name>
<dbReference type="InterPro" id="IPR019799">
    <property type="entry name" value="Glyco_hydro_22_CS"/>
</dbReference>
<dbReference type="SUPFAM" id="SSF53955">
    <property type="entry name" value="Lysozyme-like"/>
    <property type="match status" value="1"/>
</dbReference>
<dbReference type="Proteomes" id="UP000694891">
    <property type="component" value="Unplaced"/>
</dbReference>
<keyword evidence="3" id="KW-0732">Signal</keyword>
<dbReference type="InterPro" id="IPR023346">
    <property type="entry name" value="Lysozyme-like_dom_sf"/>
</dbReference>
<gene>
    <name evidence="6" type="primary">LOC103359569</name>
</gene>